<dbReference type="InterPro" id="IPR001789">
    <property type="entry name" value="Sig_transdc_resp-reg_receiver"/>
</dbReference>
<keyword evidence="1" id="KW-0597">Phosphoprotein</keyword>
<organism evidence="3 4">
    <name type="scientific">Cohnella lupini</name>
    <dbReference type="NCBI Taxonomy" id="1294267"/>
    <lineage>
        <taxon>Bacteria</taxon>
        <taxon>Bacillati</taxon>
        <taxon>Bacillota</taxon>
        <taxon>Bacilli</taxon>
        <taxon>Bacillales</taxon>
        <taxon>Paenibacillaceae</taxon>
        <taxon>Cohnella</taxon>
    </lineage>
</organism>
<dbReference type="AlphaFoldDB" id="A0A3D9IT31"/>
<dbReference type="RefSeq" id="WP_115991684.1">
    <property type="nucleotide sequence ID" value="NZ_QRDY01000002.1"/>
</dbReference>
<name>A0A3D9IT31_9BACL</name>
<dbReference type="Gene3D" id="3.40.50.2300">
    <property type="match status" value="1"/>
</dbReference>
<evidence type="ECO:0000313" key="3">
    <source>
        <dbReference type="EMBL" id="RED64941.1"/>
    </source>
</evidence>
<dbReference type="PANTHER" id="PTHR43228:SF1">
    <property type="entry name" value="TWO-COMPONENT RESPONSE REGULATOR ARR22"/>
    <property type="match status" value="1"/>
</dbReference>
<dbReference type="OrthoDB" id="9790669at2"/>
<dbReference type="SMART" id="SM00448">
    <property type="entry name" value="REC"/>
    <property type="match status" value="1"/>
</dbReference>
<comment type="caution">
    <text evidence="3">The sequence shown here is derived from an EMBL/GenBank/DDBJ whole genome shotgun (WGS) entry which is preliminary data.</text>
</comment>
<dbReference type="GO" id="GO:0000160">
    <property type="term" value="P:phosphorelay signal transduction system"/>
    <property type="evidence" value="ECO:0007669"/>
    <property type="project" value="InterPro"/>
</dbReference>
<dbReference type="InterPro" id="IPR052048">
    <property type="entry name" value="ST_Response_Regulator"/>
</dbReference>
<feature type="modified residue" description="4-aspartylphosphate" evidence="1">
    <location>
        <position position="53"/>
    </location>
</feature>
<dbReference type="InterPro" id="IPR011006">
    <property type="entry name" value="CheY-like_superfamily"/>
</dbReference>
<proteinExistence type="predicted"/>
<dbReference type="CDD" id="cd17542">
    <property type="entry name" value="REC_CheY"/>
    <property type="match status" value="1"/>
</dbReference>
<protein>
    <submittedName>
        <fullName evidence="3">Two-component system chemotaxis response regulator CheY</fullName>
    </submittedName>
</protein>
<sequence length="120" mass="13292">MAKIMVVDDAAFLRAMLKDILVRAGHEVVFEAKNGQEAVDKYRALMPDLVTMDITMPIMEGIQAVKEIRLIDPEASIVMCSAMGQRNLIIQAIQSGAKDFIIKPFQSERVLEAIDKAMGL</sequence>
<dbReference type="SUPFAM" id="SSF52172">
    <property type="entry name" value="CheY-like"/>
    <property type="match status" value="1"/>
</dbReference>
<evidence type="ECO:0000259" key="2">
    <source>
        <dbReference type="PROSITE" id="PS50110"/>
    </source>
</evidence>
<keyword evidence="4" id="KW-1185">Reference proteome</keyword>
<evidence type="ECO:0000256" key="1">
    <source>
        <dbReference type="PROSITE-ProRule" id="PRU00169"/>
    </source>
</evidence>
<evidence type="ECO:0000313" key="4">
    <source>
        <dbReference type="Proteomes" id="UP000256869"/>
    </source>
</evidence>
<reference evidence="3 4" key="1">
    <citation type="submission" date="2018-07" db="EMBL/GenBank/DDBJ databases">
        <title>Genomic Encyclopedia of Type Strains, Phase III (KMG-III): the genomes of soil and plant-associated and newly described type strains.</title>
        <authorList>
            <person name="Whitman W."/>
        </authorList>
    </citation>
    <scope>NUCLEOTIDE SEQUENCE [LARGE SCALE GENOMIC DNA]</scope>
    <source>
        <strain evidence="3 4">CECT 8236</strain>
    </source>
</reference>
<feature type="domain" description="Response regulatory" evidence="2">
    <location>
        <begin position="3"/>
        <end position="118"/>
    </location>
</feature>
<dbReference type="Pfam" id="PF00072">
    <property type="entry name" value="Response_reg"/>
    <property type="match status" value="1"/>
</dbReference>
<dbReference type="PANTHER" id="PTHR43228">
    <property type="entry name" value="TWO-COMPONENT RESPONSE REGULATOR"/>
    <property type="match status" value="1"/>
</dbReference>
<dbReference type="Proteomes" id="UP000256869">
    <property type="component" value="Unassembled WGS sequence"/>
</dbReference>
<gene>
    <name evidence="3" type="ORF">DFP95_102363</name>
</gene>
<accession>A0A3D9IT31</accession>
<dbReference type="EMBL" id="QRDY01000002">
    <property type="protein sequence ID" value="RED64941.1"/>
    <property type="molecule type" value="Genomic_DNA"/>
</dbReference>
<dbReference type="PROSITE" id="PS50110">
    <property type="entry name" value="RESPONSE_REGULATORY"/>
    <property type="match status" value="1"/>
</dbReference>